<gene>
    <name evidence="2" type="ORF">PSO31014_01449</name>
</gene>
<dbReference type="EMBL" id="CABPSG010000003">
    <property type="protein sequence ID" value="VVD87847.1"/>
    <property type="molecule type" value="Genomic_DNA"/>
</dbReference>
<comment type="caution">
    <text evidence="2">The sequence shown here is derived from an EMBL/GenBank/DDBJ whole genome shotgun (WGS) entry which is preliminary data.</text>
</comment>
<dbReference type="Proteomes" id="UP000405357">
    <property type="component" value="Unassembled WGS sequence"/>
</dbReference>
<keyword evidence="1" id="KW-0472">Membrane</keyword>
<feature type="transmembrane region" description="Helical" evidence="1">
    <location>
        <begin position="12"/>
        <end position="34"/>
    </location>
</feature>
<evidence type="ECO:0000256" key="1">
    <source>
        <dbReference type="SAM" id="Phobius"/>
    </source>
</evidence>
<evidence type="ECO:0000313" key="2">
    <source>
        <dbReference type="EMBL" id="VVD87847.1"/>
    </source>
</evidence>
<name>A0ABY6VTT3_9BURK</name>
<protein>
    <recommendedName>
        <fullName evidence="4">N-ATPase, AtpR subunit</fullName>
    </recommendedName>
</protein>
<organism evidence="2 3">
    <name type="scientific">Pandoraea soli</name>
    <dbReference type="NCBI Taxonomy" id="2508293"/>
    <lineage>
        <taxon>Bacteria</taxon>
        <taxon>Pseudomonadati</taxon>
        <taxon>Pseudomonadota</taxon>
        <taxon>Betaproteobacteria</taxon>
        <taxon>Burkholderiales</taxon>
        <taxon>Burkholderiaceae</taxon>
        <taxon>Pandoraea</taxon>
    </lineage>
</organism>
<dbReference type="InterPro" id="IPR017581">
    <property type="entry name" value="AtpR-like"/>
</dbReference>
<evidence type="ECO:0008006" key="4">
    <source>
        <dbReference type="Google" id="ProtNLM"/>
    </source>
</evidence>
<keyword evidence="3" id="KW-1185">Reference proteome</keyword>
<evidence type="ECO:0000313" key="3">
    <source>
        <dbReference type="Proteomes" id="UP000405357"/>
    </source>
</evidence>
<accession>A0ABY6VTT3</accession>
<dbReference type="Pfam" id="PF12966">
    <property type="entry name" value="AtpR"/>
    <property type="match status" value="1"/>
</dbReference>
<reference evidence="2 3" key="1">
    <citation type="submission" date="2019-08" db="EMBL/GenBank/DDBJ databases">
        <authorList>
            <person name="Peeters C."/>
        </authorList>
    </citation>
    <scope>NUCLEOTIDE SEQUENCE [LARGE SCALE GENOMIC DNA]</scope>
    <source>
        <strain evidence="2 3">LMG 31014</strain>
    </source>
</reference>
<keyword evidence="1" id="KW-0812">Transmembrane</keyword>
<feature type="transmembrane region" description="Helical" evidence="1">
    <location>
        <begin position="73"/>
        <end position="92"/>
    </location>
</feature>
<proteinExistence type="predicted"/>
<sequence length="97" mass="10041">MIDLSLLPLANTLMLASTGLVVGRFAGALHFTSLRWSVAGFAQGRVTLALAMQLARLAITGSVFVWLSSMGAFTVFGGVGGFLWARGVALALRGVAS</sequence>
<keyword evidence="1" id="KW-1133">Transmembrane helix</keyword>
<dbReference type="RefSeq" id="WP_150550974.1">
    <property type="nucleotide sequence ID" value="NZ_CABPSG010000003.1"/>
</dbReference>